<feature type="domain" description="Pyridoxamine 5'-phosphate oxidase N-terminal" evidence="2">
    <location>
        <begin position="41"/>
        <end position="148"/>
    </location>
</feature>
<accession>A0A8J7M8S1</accession>
<dbReference type="RefSeq" id="WP_200609987.1">
    <property type="nucleotide sequence ID" value="NZ_JAEHHL010000006.1"/>
</dbReference>
<dbReference type="InterPro" id="IPR012349">
    <property type="entry name" value="Split_barrel_FMN-bd"/>
</dbReference>
<name>A0A8J7M8S1_9RHOB</name>
<evidence type="ECO:0000313" key="4">
    <source>
        <dbReference type="Proteomes" id="UP000655420"/>
    </source>
</evidence>
<feature type="coiled-coil region" evidence="1">
    <location>
        <begin position="173"/>
        <end position="200"/>
    </location>
</feature>
<dbReference type="PANTHER" id="PTHR42815:SF2">
    <property type="entry name" value="FAD-BINDING, PUTATIVE (AFU_ORTHOLOGUE AFUA_6G07600)-RELATED"/>
    <property type="match status" value="1"/>
</dbReference>
<comment type="caution">
    <text evidence="3">The sequence shown here is derived from an EMBL/GenBank/DDBJ whole genome shotgun (WGS) entry which is preliminary data.</text>
</comment>
<dbReference type="EMBL" id="JAEHHL010000006">
    <property type="protein sequence ID" value="MBK0399798.1"/>
    <property type="molecule type" value="Genomic_DNA"/>
</dbReference>
<reference evidence="3" key="1">
    <citation type="submission" date="2020-12" db="EMBL/GenBank/DDBJ databases">
        <title>Bacterial taxonomy.</title>
        <authorList>
            <person name="Pan X."/>
        </authorList>
    </citation>
    <scope>NUCLEOTIDE SEQUENCE</scope>
    <source>
        <strain evidence="3">M0105</strain>
    </source>
</reference>
<dbReference type="Gene3D" id="2.30.110.10">
    <property type="entry name" value="Electron Transport, Fmn-binding Protein, Chain A"/>
    <property type="match status" value="1"/>
</dbReference>
<keyword evidence="1" id="KW-0175">Coiled coil</keyword>
<dbReference type="InterPro" id="IPR011576">
    <property type="entry name" value="Pyridox_Oxase_N"/>
</dbReference>
<gene>
    <name evidence="3" type="ORF">H0I76_11405</name>
</gene>
<proteinExistence type="predicted"/>
<evidence type="ECO:0000256" key="1">
    <source>
        <dbReference type="SAM" id="Coils"/>
    </source>
</evidence>
<dbReference type="PANTHER" id="PTHR42815">
    <property type="entry name" value="FAD-BINDING, PUTATIVE (AFU_ORTHOLOGUE AFUA_6G07600)-RELATED"/>
    <property type="match status" value="1"/>
</dbReference>
<dbReference type="SUPFAM" id="SSF50475">
    <property type="entry name" value="FMN-binding split barrel"/>
    <property type="match status" value="1"/>
</dbReference>
<dbReference type="AlphaFoldDB" id="A0A8J7M8S1"/>
<organism evidence="3 4">
    <name type="scientific">Thermohalobaculum xanthum</name>
    <dbReference type="NCBI Taxonomy" id="2753746"/>
    <lineage>
        <taxon>Bacteria</taxon>
        <taxon>Pseudomonadati</taxon>
        <taxon>Pseudomonadota</taxon>
        <taxon>Alphaproteobacteria</taxon>
        <taxon>Rhodobacterales</taxon>
        <taxon>Paracoccaceae</taxon>
        <taxon>Thermohalobaculum</taxon>
    </lineage>
</organism>
<keyword evidence="4" id="KW-1185">Reference proteome</keyword>
<protein>
    <submittedName>
        <fullName evidence="3">Pyridoxamine 5'-phosphate oxidase family protein</fullName>
    </submittedName>
</protein>
<evidence type="ECO:0000259" key="2">
    <source>
        <dbReference type="Pfam" id="PF01243"/>
    </source>
</evidence>
<evidence type="ECO:0000313" key="3">
    <source>
        <dbReference type="EMBL" id="MBK0399798.1"/>
    </source>
</evidence>
<dbReference type="Pfam" id="PF01243">
    <property type="entry name" value="PNPOx_N"/>
    <property type="match status" value="1"/>
</dbReference>
<sequence length="205" mass="22612">MTPSSDIAFTPSVKAIQTARGSRDAYARVEERGGWRVEIDDGLAAYLAEARSAFLATATAEGQPYAQHRGGPAGFIKVLDARTIGFADFSGNRQYITTGNLSENPRAYIIVMDYANRRRVKLWGTAEVVAAEGDLAEKLALPGYKARVEQAILFHVEAWDTNCPQHIPQLFPAEVLAEPLARAEARIAELEAELARLRNAHRFER</sequence>
<dbReference type="Proteomes" id="UP000655420">
    <property type="component" value="Unassembled WGS sequence"/>
</dbReference>